<feature type="compositionally biased region" description="Basic and acidic residues" evidence="9">
    <location>
        <begin position="431"/>
        <end position="464"/>
    </location>
</feature>
<evidence type="ECO:0000256" key="6">
    <source>
        <dbReference type="ARBA" id="ARBA00022989"/>
    </source>
</evidence>
<feature type="transmembrane region" description="Helical" evidence="10">
    <location>
        <begin position="378"/>
        <end position="398"/>
    </location>
</feature>
<dbReference type="Gene3D" id="1.20.1530.20">
    <property type="match status" value="1"/>
</dbReference>
<evidence type="ECO:0000313" key="12">
    <source>
        <dbReference type="EMBL" id="QQB46160.1"/>
    </source>
</evidence>
<evidence type="ECO:0000256" key="3">
    <source>
        <dbReference type="ARBA" id="ARBA00022448"/>
    </source>
</evidence>
<gene>
    <name evidence="12" type="ORF">I6I10_12045</name>
</gene>
<keyword evidence="7" id="KW-0406">Ion transport</keyword>
<keyword evidence="3" id="KW-0813">Transport</keyword>
<keyword evidence="5 10" id="KW-0812">Transmembrane</keyword>
<accession>A0A7T4EEZ8</accession>
<feature type="transmembrane region" description="Helical" evidence="10">
    <location>
        <begin position="125"/>
        <end position="145"/>
    </location>
</feature>
<dbReference type="PANTHER" id="PTHR43562">
    <property type="entry name" value="NAPA-TYPE SODIUM/HYDROGEN ANTIPORTER"/>
    <property type="match status" value="1"/>
</dbReference>
<feature type="transmembrane region" description="Helical" evidence="10">
    <location>
        <begin position="17"/>
        <end position="36"/>
    </location>
</feature>
<evidence type="ECO:0000256" key="8">
    <source>
        <dbReference type="ARBA" id="ARBA00023136"/>
    </source>
</evidence>
<comment type="subcellular location">
    <subcellularLocation>
        <location evidence="1">Membrane</location>
        <topology evidence="1">Multi-pass membrane protein</topology>
    </subcellularLocation>
</comment>
<dbReference type="OrthoDB" id="9793589at2"/>
<evidence type="ECO:0000313" key="13">
    <source>
        <dbReference type="Proteomes" id="UP000596145"/>
    </source>
</evidence>
<dbReference type="AlphaFoldDB" id="A0A7T4EEZ8"/>
<feature type="transmembrane region" description="Helical" evidence="10">
    <location>
        <begin position="234"/>
        <end position="267"/>
    </location>
</feature>
<name>A0A7T4EEZ8_9CORY</name>
<keyword evidence="4" id="KW-0050">Antiport</keyword>
<proteinExistence type="inferred from homology"/>
<dbReference type="Pfam" id="PF00999">
    <property type="entry name" value="Na_H_Exchanger"/>
    <property type="match status" value="1"/>
</dbReference>
<feature type="transmembrane region" description="Helical" evidence="10">
    <location>
        <begin position="279"/>
        <end position="297"/>
    </location>
</feature>
<dbReference type="InterPro" id="IPR038770">
    <property type="entry name" value="Na+/solute_symporter_sf"/>
</dbReference>
<dbReference type="Proteomes" id="UP000596145">
    <property type="component" value="Chromosome"/>
</dbReference>
<evidence type="ECO:0000256" key="9">
    <source>
        <dbReference type="SAM" id="MobiDB-lite"/>
    </source>
</evidence>
<dbReference type="GO" id="GO:0015297">
    <property type="term" value="F:antiporter activity"/>
    <property type="evidence" value="ECO:0007669"/>
    <property type="project" value="UniProtKB-KW"/>
</dbReference>
<dbReference type="GO" id="GO:1902600">
    <property type="term" value="P:proton transmembrane transport"/>
    <property type="evidence" value="ECO:0007669"/>
    <property type="project" value="InterPro"/>
</dbReference>
<feature type="transmembrane region" description="Helical" evidence="10">
    <location>
        <begin position="68"/>
        <end position="87"/>
    </location>
</feature>
<dbReference type="PANTHER" id="PTHR43562:SF1">
    <property type="entry name" value="NA(+)_H(+) ANTIPORTER YJBQ-RELATED"/>
    <property type="match status" value="1"/>
</dbReference>
<feature type="domain" description="Cation/H+ exchanger transmembrane" evidence="11">
    <location>
        <begin position="28"/>
        <end position="394"/>
    </location>
</feature>
<evidence type="ECO:0000256" key="5">
    <source>
        <dbReference type="ARBA" id="ARBA00022692"/>
    </source>
</evidence>
<evidence type="ECO:0000256" key="4">
    <source>
        <dbReference type="ARBA" id="ARBA00022449"/>
    </source>
</evidence>
<sequence>MWKGRCLVDHSVITSEILSVMWIMIAGLLSPLLSFATGKRVPGVVFMLVLGVFIGPHVLGLAEAEGAVSLLRELGLGMLFLLAGWEIDMQAMRGRSGRVAIGTWAASITVAFLAAWLIFDRADVLQAIVLAIAVSSTAMGTLLPITKDNGIDHRPVGRAVMQHGAVGELGPILAMALLLSTRATWLTLTILVLFFVGAIIIAFVPRTVRALMPWVERALLDGHSQTSQTVLRSVMVLLTALMALAAVFELDIVLGAFAAGIILKALVPKKFQATMNARLDAVGYGFLIPIFFVTSGMSIDPMVIFNHPWMFAAIVIVIFIARGLPIFLSEQLLPTHSGIENVNERLQLGLYGATALPIIVAVTDIAQTRELITSDAANLLVCGGAATVLLFPMLASTLERYNPLAEDSGTPEPNYAWIRVAVPPSDVRTAAQKEKDSGHLEEGTKLGELKTDEQIKTEPKKSRG</sequence>
<feature type="transmembrane region" description="Helical" evidence="10">
    <location>
        <begin position="183"/>
        <end position="204"/>
    </location>
</feature>
<feature type="region of interest" description="Disordered" evidence="9">
    <location>
        <begin position="428"/>
        <end position="464"/>
    </location>
</feature>
<feature type="transmembrane region" description="Helical" evidence="10">
    <location>
        <begin position="309"/>
        <end position="328"/>
    </location>
</feature>
<comment type="similarity">
    <text evidence="2">Belongs to the monovalent cation:proton antiporter 2 (CPA2) transporter (TC 2.A.37) family.</text>
</comment>
<evidence type="ECO:0000256" key="10">
    <source>
        <dbReference type="SAM" id="Phobius"/>
    </source>
</evidence>
<evidence type="ECO:0000259" key="11">
    <source>
        <dbReference type="Pfam" id="PF00999"/>
    </source>
</evidence>
<dbReference type="GO" id="GO:0016020">
    <property type="term" value="C:membrane"/>
    <property type="evidence" value="ECO:0007669"/>
    <property type="project" value="UniProtKB-SubCell"/>
</dbReference>
<protein>
    <submittedName>
        <fullName evidence="12">Cation:proton antiporter</fullName>
    </submittedName>
</protein>
<keyword evidence="8 10" id="KW-0472">Membrane</keyword>
<dbReference type="InterPro" id="IPR006153">
    <property type="entry name" value="Cation/H_exchanger_TM"/>
</dbReference>
<dbReference type="EMBL" id="CP066007">
    <property type="protein sequence ID" value="QQB46160.1"/>
    <property type="molecule type" value="Genomic_DNA"/>
</dbReference>
<dbReference type="GeneID" id="92759573"/>
<keyword evidence="6 10" id="KW-1133">Transmembrane helix</keyword>
<feature type="transmembrane region" description="Helical" evidence="10">
    <location>
        <begin position="99"/>
        <end position="119"/>
    </location>
</feature>
<feature type="transmembrane region" description="Helical" evidence="10">
    <location>
        <begin position="348"/>
        <end position="366"/>
    </location>
</feature>
<dbReference type="RefSeq" id="WP_084035948.1">
    <property type="nucleotide sequence ID" value="NZ_CP066007.1"/>
</dbReference>
<evidence type="ECO:0000256" key="1">
    <source>
        <dbReference type="ARBA" id="ARBA00004141"/>
    </source>
</evidence>
<evidence type="ECO:0000256" key="2">
    <source>
        <dbReference type="ARBA" id="ARBA00005551"/>
    </source>
</evidence>
<organism evidence="12 13">
    <name type="scientific">Corynebacterium glucuronolyticum</name>
    <dbReference type="NCBI Taxonomy" id="39791"/>
    <lineage>
        <taxon>Bacteria</taxon>
        <taxon>Bacillati</taxon>
        <taxon>Actinomycetota</taxon>
        <taxon>Actinomycetes</taxon>
        <taxon>Mycobacteriales</taxon>
        <taxon>Corynebacteriaceae</taxon>
        <taxon>Corynebacterium</taxon>
    </lineage>
</organism>
<reference evidence="12 13" key="1">
    <citation type="submission" date="2020-12" db="EMBL/GenBank/DDBJ databases">
        <title>FDA dAtabase for Regulatory Grade micrObial Sequences (FDA-ARGOS): Supporting development and validation of Infectious Disease Dx tests.</title>
        <authorList>
            <person name="Sproer C."/>
            <person name="Gronow S."/>
            <person name="Severitt S."/>
            <person name="Schroder I."/>
            <person name="Tallon L."/>
            <person name="Sadzewicz L."/>
            <person name="Zhao X."/>
            <person name="Boylan J."/>
            <person name="Ott S."/>
            <person name="Bowen H."/>
            <person name="Vavikolanu K."/>
            <person name="Mehta A."/>
            <person name="Aluvathingal J."/>
            <person name="Nadendla S."/>
            <person name="Lowell S."/>
            <person name="Myers T."/>
            <person name="Yan Y."/>
            <person name="Sichtig H."/>
        </authorList>
    </citation>
    <scope>NUCLEOTIDE SEQUENCE [LARGE SCALE GENOMIC DNA]</scope>
    <source>
        <strain evidence="12 13">FDAARGOS_1053</strain>
    </source>
</reference>
<feature type="transmembrane region" description="Helical" evidence="10">
    <location>
        <begin position="43"/>
        <end position="62"/>
    </location>
</feature>
<evidence type="ECO:0000256" key="7">
    <source>
        <dbReference type="ARBA" id="ARBA00023065"/>
    </source>
</evidence>